<organism evidence="6 7">
    <name type="scientific">Natrarchaeobius chitinivorans</name>
    <dbReference type="NCBI Taxonomy" id="1679083"/>
    <lineage>
        <taxon>Archaea</taxon>
        <taxon>Methanobacteriati</taxon>
        <taxon>Methanobacteriota</taxon>
        <taxon>Stenosarchaea group</taxon>
        <taxon>Halobacteria</taxon>
        <taxon>Halobacteriales</taxon>
        <taxon>Natrialbaceae</taxon>
        <taxon>Natrarchaeobius</taxon>
    </lineage>
</organism>
<dbReference type="Pfam" id="PF09084">
    <property type="entry name" value="NMT1"/>
    <property type="match status" value="1"/>
</dbReference>
<dbReference type="AlphaFoldDB" id="A0A3N6P8E5"/>
<feature type="domain" description="SsuA/THI5-like" evidence="5">
    <location>
        <begin position="149"/>
        <end position="319"/>
    </location>
</feature>
<dbReference type="EMBL" id="REGA01000007">
    <property type="protein sequence ID" value="RQG94919.1"/>
    <property type="molecule type" value="Genomic_DNA"/>
</dbReference>
<keyword evidence="3" id="KW-0732">Signal</keyword>
<evidence type="ECO:0000256" key="4">
    <source>
        <dbReference type="SAM" id="MobiDB-lite"/>
    </source>
</evidence>
<reference evidence="6 7" key="1">
    <citation type="submission" date="2018-10" db="EMBL/GenBank/DDBJ databases">
        <title>Natrarchaeobius chitinivorans gen. nov., sp. nov., and Natrarchaeobius haloalkaliphilus sp. nov., alkaliphilic, chitin-utilizing haloarchaea from hypersaline alkaline lakes.</title>
        <authorList>
            <person name="Sorokin D.Y."/>
            <person name="Elcheninov A.G."/>
            <person name="Kostrikina N.A."/>
            <person name="Bale N.J."/>
            <person name="Sinninghe Damste J.S."/>
            <person name="Khijniak T.V."/>
            <person name="Kublanov I.V."/>
            <person name="Toshchakov S.V."/>
        </authorList>
    </citation>
    <scope>NUCLEOTIDE SEQUENCE [LARGE SCALE GENOMIC DNA]</scope>
    <source>
        <strain evidence="6 7">AArcht4T</strain>
    </source>
</reference>
<evidence type="ECO:0000259" key="5">
    <source>
        <dbReference type="Pfam" id="PF09084"/>
    </source>
</evidence>
<name>A0A3N6P8E5_NATCH</name>
<dbReference type="InterPro" id="IPR015168">
    <property type="entry name" value="SsuA/THI5"/>
</dbReference>
<comment type="caution">
    <text evidence="6">The sequence shown here is derived from an EMBL/GenBank/DDBJ whole genome shotgun (WGS) entry which is preliminary data.</text>
</comment>
<keyword evidence="7" id="KW-1185">Reference proteome</keyword>
<sequence length="402" mass="44325">MKLLIRCVIDRLDPFERKLYYSGSVSLARTMFVIGRPEDYSQTRRQFVAGSGAAVAAGLAGCMGEEDNGNGNGVNGDDDGVDDGTDDGTDDENGGTDEPVDIHILLPEAAMYNLPHFYGRDHNVWSDRGINISYEVTGFGQYVRGFSGDLNVGVGQNSGLSLAENIYEDVPISIFAPHMNEINHVFVRDDSDIESVPDLEGQVLGVAGLGSGTTRTFMGMWDEMYDFDLENDPAEVVDSSSASLYSFLEDGEIDAALMFTGYTVSALADDNMRSIFYPVDEWQDRTGHPGQVTLYAVFDEFLESNPEAVLNFWDGWVEAVEIFRDEFDTAIQNYGAISGVDLDEEEEIAVIQELVDNEEIFPLEWSESLIESNIEMLEVVEDVGGITGFTGRDAFITHDEIE</sequence>
<accession>A0A3N6P8E5</accession>
<dbReference type="SUPFAM" id="SSF53850">
    <property type="entry name" value="Periplasmic binding protein-like II"/>
    <property type="match status" value="1"/>
</dbReference>
<comment type="similarity">
    <text evidence="2">Belongs to the bacterial solute-binding protein SsuA/TauA family.</text>
</comment>
<dbReference type="PANTHER" id="PTHR30024">
    <property type="entry name" value="ALIPHATIC SULFONATES-BINDING PROTEIN-RELATED"/>
    <property type="match status" value="1"/>
</dbReference>
<protein>
    <recommendedName>
        <fullName evidence="5">SsuA/THI5-like domain-containing protein</fullName>
    </recommendedName>
</protein>
<comment type="subcellular location">
    <subcellularLocation>
        <location evidence="1">Periplasm</location>
    </subcellularLocation>
</comment>
<evidence type="ECO:0000256" key="3">
    <source>
        <dbReference type="ARBA" id="ARBA00022729"/>
    </source>
</evidence>
<dbReference type="Proteomes" id="UP000282323">
    <property type="component" value="Unassembled WGS sequence"/>
</dbReference>
<dbReference type="GO" id="GO:0042597">
    <property type="term" value="C:periplasmic space"/>
    <property type="evidence" value="ECO:0007669"/>
    <property type="project" value="UniProtKB-SubCell"/>
</dbReference>
<dbReference type="Gene3D" id="3.40.190.10">
    <property type="entry name" value="Periplasmic binding protein-like II"/>
    <property type="match status" value="2"/>
</dbReference>
<feature type="region of interest" description="Disordered" evidence="4">
    <location>
        <begin position="67"/>
        <end position="99"/>
    </location>
</feature>
<dbReference type="PANTHER" id="PTHR30024:SF47">
    <property type="entry name" value="TAURINE-BINDING PERIPLASMIC PROTEIN"/>
    <property type="match status" value="1"/>
</dbReference>
<evidence type="ECO:0000313" key="7">
    <source>
        <dbReference type="Proteomes" id="UP000282323"/>
    </source>
</evidence>
<gene>
    <name evidence="6" type="ORF">EA473_10495</name>
</gene>
<evidence type="ECO:0000256" key="2">
    <source>
        <dbReference type="ARBA" id="ARBA00010742"/>
    </source>
</evidence>
<evidence type="ECO:0000256" key="1">
    <source>
        <dbReference type="ARBA" id="ARBA00004418"/>
    </source>
</evidence>
<evidence type="ECO:0000313" key="6">
    <source>
        <dbReference type="EMBL" id="RQG94919.1"/>
    </source>
</evidence>
<proteinExistence type="inferred from homology"/>
<feature type="compositionally biased region" description="Acidic residues" evidence="4">
    <location>
        <begin position="76"/>
        <end position="99"/>
    </location>
</feature>